<evidence type="ECO:0000256" key="3">
    <source>
        <dbReference type="ARBA" id="ARBA00022960"/>
    </source>
</evidence>
<keyword evidence="6" id="KW-0175">Coiled coil</keyword>
<organism evidence="8 9">
    <name type="scientific">Candidatus Egerieisoma faecipullorum</name>
    <dbReference type="NCBI Taxonomy" id="2840963"/>
    <lineage>
        <taxon>Bacteria</taxon>
        <taxon>Bacillati</taxon>
        <taxon>Bacillota</taxon>
        <taxon>Clostridia</taxon>
        <taxon>Eubacteriales</taxon>
        <taxon>Clostridiaceae</taxon>
        <taxon>Clostridiaceae incertae sedis</taxon>
        <taxon>Candidatus Egerieisoma</taxon>
    </lineage>
</organism>
<feature type="domain" description="Rod shape-determining protein MreC beta-barrel core" evidence="7">
    <location>
        <begin position="122"/>
        <end position="271"/>
    </location>
</feature>
<reference evidence="8" key="2">
    <citation type="journal article" date="2021" name="PeerJ">
        <title>Extensive microbial diversity within the chicken gut microbiome revealed by metagenomics and culture.</title>
        <authorList>
            <person name="Gilroy R."/>
            <person name="Ravi A."/>
            <person name="Getino M."/>
            <person name="Pursley I."/>
            <person name="Horton D.L."/>
            <person name="Alikhan N.F."/>
            <person name="Baker D."/>
            <person name="Gharbi K."/>
            <person name="Hall N."/>
            <person name="Watson M."/>
            <person name="Adriaenssens E.M."/>
            <person name="Foster-Nyarko E."/>
            <person name="Jarju S."/>
            <person name="Secka A."/>
            <person name="Antonio M."/>
            <person name="Oren A."/>
            <person name="Chaudhuri R.R."/>
            <person name="La Ragione R."/>
            <person name="Hildebrand F."/>
            <person name="Pallen M.J."/>
        </authorList>
    </citation>
    <scope>NUCLEOTIDE SEQUENCE</scope>
    <source>
        <strain evidence="8">CHK195-4489</strain>
    </source>
</reference>
<evidence type="ECO:0000313" key="9">
    <source>
        <dbReference type="Proteomes" id="UP000824089"/>
    </source>
</evidence>
<sequence length="279" mass="30898">MSKKTKRLIFILAGITVLLVVFIAVSSRPGSSLHSVYKVIGTPFQYIQRGFSSFGRSIKNAFSVIGDYSEIKDRISELQEENDSLKNLENENEKLKEENAELRDLLELKGYFEDYNMVAANIISEDVTDWFNEFTIDRGTSDGLENGCVVITSKGLVGIVYNAGPASSKVRCIVDEQNVIMARISRNNALVRVRGMSNENYEHMLELDRIADETTLYVGDTIITAESGGVYPKGLVIGTVVQIEENAESGTRTAYIEPAVDFTAVSHVYVLMPSQEQAG</sequence>
<name>A0A9D1LAP5_9CLOT</name>
<dbReference type="Pfam" id="PF04085">
    <property type="entry name" value="MreC"/>
    <property type="match status" value="1"/>
</dbReference>
<feature type="coiled-coil region" evidence="6">
    <location>
        <begin position="68"/>
        <end position="108"/>
    </location>
</feature>
<dbReference type="InterPro" id="IPR042177">
    <property type="entry name" value="Cell/Rod_1"/>
</dbReference>
<dbReference type="Proteomes" id="UP000824089">
    <property type="component" value="Unassembled WGS sequence"/>
</dbReference>
<comment type="similarity">
    <text evidence="1 5">Belongs to the MreC family.</text>
</comment>
<evidence type="ECO:0000259" key="7">
    <source>
        <dbReference type="Pfam" id="PF04085"/>
    </source>
</evidence>
<dbReference type="GO" id="GO:0005886">
    <property type="term" value="C:plasma membrane"/>
    <property type="evidence" value="ECO:0007669"/>
    <property type="project" value="TreeGrafter"/>
</dbReference>
<gene>
    <name evidence="8" type="primary">mreC</name>
    <name evidence="8" type="ORF">IAD50_07750</name>
</gene>
<evidence type="ECO:0000313" key="8">
    <source>
        <dbReference type="EMBL" id="HIU30171.1"/>
    </source>
</evidence>
<dbReference type="InterPro" id="IPR007221">
    <property type="entry name" value="MreC"/>
</dbReference>
<dbReference type="PANTHER" id="PTHR34138">
    <property type="entry name" value="CELL SHAPE-DETERMINING PROTEIN MREC"/>
    <property type="match status" value="1"/>
</dbReference>
<dbReference type="AlphaFoldDB" id="A0A9D1LAP5"/>
<accession>A0A9D1LAP5</accession>
<comment type="function">
    <text evidence="5">Involved in formation and maintenance of cell shape.</text>
</comment>
<dbReference type="InterPro" id="IPR042175">
    <property type="entry name" value="Cell/Rod_MreC_2"/>
</dbReference>
<evidence type="ECO:0000256" key="6">
    <source>
        <dbReference type="SAM" id="Coils"/>
    </source>
</evidence>
<evidence type="ECO:0000256" key="1">
    <source>
        <dbReference type="ARBA" id="ARBA00009369"/>
    </source>
</evidence>
<comment type="caution">
    <text evidence="8">The sequence shown here is derived from an EMBL/GenBank/DDBJ whole genome shotgun (WGS) entry which is preliminary data.</text>
</comment>
<evidence type="ECO:0000256" key="4">
    <source>
        <dbReference type="ARBA" id="ARBA00032089"/>
    </source>
</evidence>
<proteinExistence type="inferred from homology"/>
<dbReference type="NCBIfam" id="TIGR00219">
    <property type="entry name" value="mreC"/>
    <property type="match status" value="1"/>
</dbReference>
<dbReference type="EMBL" id="DVMM01000167">
    <property type="protein sequence ID" value="HIU30171.1"/>
    <property type="molecule type" value="Genomic_DNA"/>
</dbReference>
<evidence type="ECO:0000256" key="5">
    <source>
        <dbReference type="PIRNR" id="PIRNR038471"/>
    </source>
</evidence>
<protein>
    <recommendedName>
        <fullName evidence="2 5">Cell shape-determining protein MreC</fullName>
    </recommendedName>
    <alternativeName>
        <fullName evidence="4 5">Cell shape protein MreC</fullName>
    </alternativeName>
</protein>
<keyword evidence="3 5" id="KW-0133">Cell shape</keyword>
<dbReference type="PIRSF" id="PIRSF038471">
    <property type="entry name" value="MreC"/>
    <property type="match status" value="1"/>
</dbReference>
<evidence type="ECO:0000256" key="2">
    <source>
        <dbReference type="ARBA" id="ARBA00013855"/>
    </source>
</evidence>
<dbReference type="Gene3D" id="2.40.10.340">
    <property type="entry name" value="Rod shape-determining protein MreC, domain 1"/>
    <property type="match status" value="1"/>
</dbReference>
<dbReference type="GO" id="GO:0008360">
    <property type="term" value="P:regulation of cell shape"/>
    <property type="evidence" value="ECO:0007669"/>
    <property type="project" value="UniProtKB-KW"/>
</dbReference>
<dbReference type="PANTHER" id="PTHR34138:SF1">
    <property type="entry name" value="CELL SHAPE-DETERMINING PROTEIN MREC"/>
    <property type="match status" value="1"/>
</dbReference>
<dbReference type="Gene3D" id="2.40.10.350">
    <property type="entry name" value="Rod shape-determining protein MreC, domain 2"/>
    <property type="match status" value="1"/>
</dbReference>
<dbReference type="InterPro" id="IPR055342">
    <property type="entry name" value="MreC_beta-barrel_core"/>
</dbReference>
<reference evidence="8" key="1">
    <citation type="submission" date="2020-10" db="EMBL/GenBank/DDBJ databases">
        <authorList>
            <person name="Gilroy R."/>
        </authorList>
    </citation>
    <scope>NUCLEOTIDE SEQUENCE</scope>
    <source>
        <strain evidence="8">CHK195-4489</strain>
    </source>
</reference>